<evidence type="ECO:0000259" key="2">
    <source>
        <dbReference type="Pfam" id="PF13839"/>
    </source>
</evidence>
<dbReference type="Proteomes" id="UP000501690">
    <property type="component" value="Linkage Group LG8"/>
</dbReference>
<accession>A0A4D6MR66</accession>
<sequence length="369" mass="42369">MKAEYSWDEIVVILAGYGGSEMGGLKLLELLCQNGRNCIKIDDRWWLRRLAVAKESRMALRSGTPPGGRSVTARRQRYSNGKLVWLDWFGLEEWKFVQWGVWRITEEWSVDKPARDEVLRWRLAAGFNSPGGSSGTMGLNNKRLLAVREVPPGNRERTEAIWVASAWRCERFRQAVVADFVILLEAIGAWRHVSPARRSGSWQRLAVHVPRQAIYTVAALSFDYEFVIYSAFSDALRLTLSACVCGDDRVRGTREQILLMQVAQSRPLKRAPENVRITLKVDTMDWNSKKWVDADIVVLKTGHWWNYEKTIRRVEDWKNGGNYHLETLPEFGSSLVPNDNWLQFKIANTVLYAHTDVSETKKLMVLNVT</sequence>
<comment type="similarity">
    <text evidence="1">Belongs to the PC-esterase family. TBL subfamily.</text>
</comment>
<keyword evidence="4" id="KW-1185">Reference proteome</keyword>
<proteinExistence type="inferred from homology"/>
<evidence type="ECO:0000313" key="4">
    <source>
        <dbReference type="Proteomes" id="UP000501690"/>
    </source>
</evidence>
<dbReference type="InterPro" id="IPR026057">
    <property type="entry name" value="TBL_C"/>
</dbReference>
<evidence type="ECO:0000313" key="3">
    <source>
        <dbReference type="EMBL" id="QCE02335.1"/>
    </source>
</evidence>
<gene>
    <name evidence="3" type="ORF">DEO72_LG8g346</name>
</gene>
<dbReference type="AlphaFoldDB" id="A0A4D6MR66"/>
<name>A0A4D6MR66_VIGUN</name>
<protein>
    <submittedName>
        <fullName evidence="3">Trichome birefringence-like family</fullName>
    </submittedName>
</protein>
<dbReference type="GO" id="GO:0016740">
    <property type="term" value="F:transferase activity"/>
    <property type="evidence" value="ECO:0007669"/>
    <property type="project" value="InterPro"/>
</dbReference>
<dbReference type="EMBL" id="CP039352">
    <property type="protein sequence ID" value="QCE02335.1"/>
    <property type="molecule type" value="Genomic_DNA"/>
</dbReference>
<evidence type="ECO:0000256" key="1">
    <source>
        <dbReference type="ARBA" id="ARBA00007727"/>
    </source>
</evidence>
<organism evidence="3 4">
    <name type="scientific">Vigna unguiculata</name>
    <name type="common">Cowpea</name>
    <dbReference type="NCBI Taxonomy" id="3917"/>
    <lineage>
        <taxon>Eukaryota</taxon>
        <taxon>Viridiplantae</taxon>
        <taxon>Streptophyta</taxon>
        <taxon>Embryophyta</taxon>
        <taxon>Tracheophyta</taxon>
        <taxon>Spermatophyta</taxon>
        <taxon>Magnoliopsida</taxon>
        <taxon>eudicotyledons</taxon>
        <taxon>Gunneridae</taxon>
        <taxon>Pentapetalae</taxon>
        <taxon>rosids</taxon>
        <taxon>fabids</taxon>
        <taxon>Fabales</taxon>
        <taxon>Fabaceae</taxon>
        <taxon>Papilionoideae</taxon>
        <taxon>50 kb inversion clade</taxon>
        <taxon>NPAAA clade</taxon>
        <taxon>indigoferoid/millettioid clade</taxon>
        <taxon>Phaseoleae</taxon>
        <taxon>Vigna</taxon>
    </lineage>
</organism>
<feature type="domain" description="Trichome birefringence-like C-terminal" evidence="2">
    <location>
        <begin position="262"/>
        <end position="316"/>
    </location>
</feature>
<reference evidence="3 4" key="1">
    <citation type="submission" date="2019-04" db="EMBL/GenBank/DDBJ databases">
        <title>An improved genome assembly and genetic linkage map for asparagus bean, Vigna unguiculata ssp. sesquipedialis.</title>
        <authorList>
            <person name="Xia Q."/>
            <person name="Zhang R."/>
            <person name="Dong Y."/>
        </authorList>
    </citation>
    <scope>NUCLEOTIDE SEQUENCE [LARGE SCALE GENOMIC DNA]</scope>
    <source>
        <tissue evidence="3">Leaf</tissue>
    </source>
</reference>
<dbReference type="Pfam" id="PF13839">
    <property type="entry name" value="PC-Esterase"/>
    <property type="match status" value="1"/>
</dbReference>